<feature type="domain" description="Retroviral polymerase SH3-like" evidence="4">
    <location>
        <begin position="67"/>
        <end position="101"/>
    </location>
</feature>
<feature type="domain" description="Reverse transcriptase Ty1/copia-type" evidence="3">
    <location>
        <begin position="148"/>
        <end position="234"/>
    </location>
</feature>
<evidence type="ECO:0000256" key="1">
    <source>
        <dbReference type="ARBA" id="ARBA00022723"/>
    </source>
</evidence>
<organism evidence="5 6">
    <name type="scientific">Escallonia herrerae</name>
    <dbReference type="NCBI Taxonomy" id="1293975"/>
    <lineage>
        <taxon>Eukaryota</taxon>
        <taxon>Viridiplantae</taxon>
        <taxon>Streptophyta</taxon>
        <taxon>Embryophyta</taxon>
        <taxon>Tracheophyta</taxon>
        <taxon>Spermatophyta</taxon>
        <taxon>Magnoliopsida</taxon>
        <taxon>eudicotyledons</taxon>
        <taxon>Gunneridae</taxon>
        <taxon>Pentapetalae</taxon>
        <taxon>asterids</taxon>
        <taxon>campanulids</taxon>
        <taxon>Escalloniales</taxon>
        <taxon>Escalloniaceae</taxon>
        <taxon>Escallonia</taxon>
    </lineage>
</organism>
<dbReference type="GO" id="GO:0046872">
    <property type="term" value="F:metal ion binding"/>
    <property type="evidence" value="ECO:0007669"/>
    <property type="project" value="UniProtKB-KW"/>
</dbReference>
<accession>A0AA88V817</accession>
<gene>
    <name evidence="5" type="ORF">RJ639_018169</name>
</gene>
<evidence type="ECO:0000256" key="2">
    <source>
        <dbReference type="ARBA" id="ARBA00022801"/>
    </source>
</evidence>
<dbReference type="AlphaFoldDB" id="A0AA88V817"/>
<dbReference type="InterPro" id="IPR013103">
    <property type="entry name" value="RVT_2"/>
</dbReference>
<keyword evidence="2" id="KW-0378">Hydrolase</keyword>
<evidence type="ECO:0000313" key="5">
    <source>
        <dbReference type="EMBL" id="KAK3003592.1"/>
    </source>
</evidence>
<evidence type="ECO:0000259" key="4">
    <source>
        <dbReference type="Pfam" id="PF25597"/>
    </source>
</evidence>
<name>A0AA88V817_9ASTE</name>
<dbReference type="Pfam" id="PF07727">
    <property type="entry name" value="RVT_2"/>
    <property type="match status" value="1"/>
</dbReference>
<dbReference type="GO" id="GO:0016787">
    <property type="term" value="F:hydrolase activity"/>
    <property type="evidence" value="ECO:0007669"/>
    <property type="project" value="UniProtKB-KW"/>
</dbReference>
<dbReference type="InterPro" id="IPR039537">
    <property type="entry name" value="Retrotran_Ty1/copia-like"/>
</dbReference>
<dbReference type="EMBL" id="JAVXUP010002394">
    <property type="protein sequence ID" value="KAK3003592.1"/>
    <property type="molecule type" value="Genomic_DNA"/>
</dbReference>
<dbReference type="PANTHER" id="PTHR42648:SF28">
    <property type="entry name" value="TRANSPOSON-ENCODED PROTEIN WITH RIBONUCLEASE H-LIKE AND RETROVIRUS ZINC FINGER-LIKE DOMAINS"/>
    <property type="match status" value="1"/>
</dbReference>
<dbReference type="InterPro" id="IPR057670">
    <property type="entry name" value="SH3_retrovirus"/>
</dbReference>
<proteinExistence type="predicted"/>
<dbReference type="Proteomes" id="UP001188597">
    <property type="component" value="Unassembled WGS sequence"/>
</dbReference>
<sequence length="294" mass="34352">MNHTIVEKARCVLKMAKLPKSFWDEYVCTTCCLINRSSSVPFDFDNPKRLWTERNLSYCNLKIFCYKAFAHVPKEQRSKLDDKAIPYKFSGYGDDEFGYRLGIMREIRSLEAYTFTDGRGILKEELDAKDEQTLADDGDMPDDEGVEQGNIVILFLYVDDMLIVGQDRKMIKEFKKELSKSFEMKDLVQTCHILGMQIVRDRKTKMLWLSQQKYIKRVLERFNMNDAKPVSTPFANHFKLRKKSCSKEELIDTLYSSTIGSLMYAMVYTRSTLHMPLVWLAASLLIQEKNIMKQ</sequence>
<dbReference type="PANTHER" id="PTHR42648">
    <property type="entry name" value="TRANSPOSASE, PUTATIVE-RELATED"/>
    <property type="match status" value="1"/>
</dbReference>
<reference evidence="5" key="1">
    <citation type="submission" date="2022-12" db="EMBL/GenBank/DDBJ databases">
        <title>Draft genome assemblies for two species of Escallonia (Escalloniales).</title>
        <authorList>
            <person name="Chanderbali A."/>
            <person name="Dervinis C."/>
            <person name="Anghel I."/>
            <person name="Soltis D."/>
            <person name="Soltis P."/>
            <person name="Zapata F."/>
        </authorList>
    </citation>
    <scope>NUCLEOTIDE SEQUENCE</scope>
    <source>
        <strain evidence="5">UCBG64.0493</strain>
        <tissue evidence="5">Leaf</tissue>
    </source>
</reference>
<evidence type="ECO:0000259" key="3">
    <source>
        <dbReference type="Pfam" id="PF07727"/>
    </source>
</evidence>
<evidence type="ECO:0000313" key="6">
    <source>
        <dbReference type="Proteomes" id="UP001188597"/>
    </source>
</evidence>
<dbReference type="Pfam" id="PF25597">
    <property type="entry name" value="SH3_retrovirus"/>
    <property type="match status" value="1"/>
</dbReference>
<comment type="caution">
    <text evidence="5">The sequence shown here is derived from an EMBL/GenBank/DDBJ whole genome shotgun (WGS) entry which is preliminary data.</text>
</comment>
<keyword evidence="1" id="KW-0479">Metal-binding</keyword>
<protein>
    <recommendedName>
        <fullName evidence="7">Reverse transcriptase Ty1/copia-type domain-containing protein</fullName>
    </recommendedName>
</protein>
<evidence type="ECO:0008006" key="7">
    <source>
        <dbReference type="Google" id="ProtNLM"/>
    </source>
</evidence>
<keyword evidence="6" id="KW-1185">Reference proteome</keyword>